<dbReference type="EMBL" id="KI657930">
    <property type="protein sequence ID" value="ETN84527.1"/>
    <property type="molecule type" value="Genomic_DNA"/>
</dbReference>
<evidence type="ECO:0000313" key="2">
    <source>
        <dbReference type="Proteomes" id="UP000053676"/>
    </source>
</evidence>
<reference evidence="2" key="1">
    <citation type="journal article" date="2014" name="Nat. Genet.">
        <title>Genome of the human hookworm Necator americanus.</title>
        <authorList>
            <person name="Tang Y.T."/>
            <person name="Gao X."/>
            <person name="Rosa B.A."/>
            <person name="Abubucker S."/>
            <person name="Hallsworth-Pepin K."/>
            <person name="Martin J."/>
            <person name="Tyagi R."/>
            <person name="Heizer E."/>
            <person name="Zhang X."/>
            <person name="Bhonagiri-Palsikar V."/>
            <person name="Minx P."/>
            <person name="Warren W.C."/>
            <person name="Wang Q."/>
            <person name="Zhan B."/>
            <person name="Hotez P.J."/>
            <person name="Sternberg P.W."/>
            <person name="Dougall A."/>
            <person name="Gaze S.T."/>
            <person name="Mulvenna J."/>
            <person name="Sotillo J."/>
            <person name="Ranganathan S."/>
            <person name="Rabelo E.M."/>
            <person name="Wilson R.K."/>
            <person name="Felgner P.L."/>
            <person name="Bethony J."/>
            <person name="Hawdon J.M."/>
            <person name="Gasser R.B."/>
            <person name="Loukas A."/>
            <person name="Mitreva M."/>
        </authorList>
    </citation>
    <scope>NUCLEOTIDE SEQUENCE [LARGE SCALE GENOMIC DNA]</scope>
</reference>
<organism evidence="1 2">
    <name type="scientific">Necator americanus</name>
    <name type="common">Human hookworm</name>
    <dbReference type="NCBI Taxonomy" id="51031"/>
    <lineage>
        <taxon>Eukaryota</taxon>
        <taxon>Metazoa</taxon>
        <taxon>Ecdysozoa</taxon>
        <taxon>Nematoda</taxon>
        <taxon>Chromadorea</taxon>
        <taxon>Rhabditida</taxon>
        <taxon>Rhabditina</taxon>
        <taxon>Rhabditomorpha</taxon>
        <taxon>Strongyloidea</taxon>
        <taxon>Ancylostomatidae</taxon>
        <taxon>Bunostominae</taxon>
        <taxon>Necator</taxon>
    </lineage>
</organism>
<protein>
    <submittedName>
        <fullName evidence="1">Uncharacterized protein</fullName>
    </submittedName>
</protein>
<dbReference type="KEGG" id="nai:NECAME_06848"/>
<name>W2TTZ5_NECAM</name>
<dbReference type="AlphaFoldDB" id="W2TTZ5"/>
<gene>
    <name evidence="1" type="ORF">NECAME_06848</name>
</gene>
<sequence length="89" mass="10259">MSLLCGIDASVGRSENRSAVFLRRLTGVKTLKPPLIKCTNTYLNELHHWISVTNEHKHKQQLKHEHIMHINRFNQSIMVIKATNSDISK</sequence>
<evidence type="ECO:0000313" key="1">
    <source>
        <dbReference type="EMBL" id="ETN84527.1"/>
    </source>
</evidence>
<proteinExistence type="predicted"/>
<keyword evidence="2" id="KW-1185">Reference proteome</keyword>
<dbReference type="Proteomes" id="UP000053676">
    <property type="component" value="Unassembled WGS sequence"/>
</dbReference>
<accession>W2TTZ5</accession>